<comment type="caution">
    <text evidence="5">The sequence shown here is derived from an EMBL/GenBank/DDBJ whole genome shotgun (WGS) entry which is preliminary data.</text>
</comment>
<feature type="domain" description="DUF1553" evidence="3">
    <location>
        <begin position="773"/>
        <end position="1033"/>
    </location>
</feature>
<protein>
    <submittedName>
        <fullName evidence="5">DUF1553 domain-containing protein</fullName>
    </submittedName>
</protein>
<dbReference type="SUPFAM" id="SSF49899">
    <property type="entry name" value="Concanavalin A-like lectins/glucanases"/>
    <property type="match status" value="1"/>
</dbReference>
<dbReference type="AlphaFoldDB" id="A0A9X1HMJ5"/>
<dbReference type="Pfam" id="PF07635">
    <property type="entry name" value="PSCyt1"/>
    <property type="match status" value="1"/>
</dbReference>
<organism evidence="5 6">
    <name type="scientific">Fulvivirga sedimenti</name>
    <dbReference type="NCBI Taxonomy" id="2879465"/>
    <lineage>
        <taxon>Bacteria</taxon>
        <taxon>Pseudomonadati</taxon>
        <taxon>Bacteroidota</taxon>
        <taxon>Cytophagia</taxon>
        <taxon>Cytophagales</taxon>
        <taxon>Fulvivirgaceae</taxon>
        <taxon>Fulvivirga</taxon>
    </lineage>
</organism>
<evidence type="ECO:0000259" key="4">
    <source>
        <dbReference type="Pfam" id="PF07635"/>
    </source>
</evidence>
<evidence type="ECO:0000256" key="1">
    <source>
        <dbReference type="SAM" id="Coils"/>
    </source>
</evidence>
<dbReference type="GO" id="GO:0020037">
    <property type="term" value="F:heme binding"/>
    <property type="evidence" value="ECO:0007669"/>
    <property type="project" value="InterPro"/>
</dbReference>
<feature type="domain" description="DUF1549" evidence="2">
    <location>
        <begin position="169"/>
        <end position="375"/>
    </location>
</feature>
<dbReference type="PANTHER" id="PTHR35889">
    <property type="entry name" value="CYCLOINULO-OLIGOSACCHARIDE FRUCTANOTRANSFERASE-RELATED"/>
    <property type="match status" value="1"/>
</dbReference>
<dbReference type="Pfam" id="PF13385">
    <property type="entry name" value="Laminin_G_3"/>
    <property type="match status" value="1"/>
</dbReference>
<dbReference type="GO" id="GO:0009055">
    <property type="term" value="F:electron transfer activity"/>
    <property type="evidence" value="ECO:0007669"/>
    <property type="project" value="InterPro"/>
</dbReference>
<dbReference type="PANTHER" id="PTHR35889:SF3">
    <property type="entry name" value="F-BOX DOMAIN-CONTAINING PROTEIN"/>
    <property type="match status" value="1"/>
</dbReference>
<dbReference type="SUPFAM" id="SSF46626">
    <property type="entry name" value="Cytochrome c"/>
    <property type="match status" value="1"/>
</dbReference>
<keyword evidence="1" id="KW-0175">Coiled coil</keyword>
<sequence length="1088" mass="124656">MINPSLSIRGSFLWSIVICIYVLTGCKPDLPEEVDLAYENLPERIDYNFDVKPILSDRCYQCHGPDENSRKADLRLDIEEEAFRKLKSGNYALVKGSLSKSEVFHRLISSDPEYMMPPPDSELSMTPEEIAIIAKWLDQGAEWKPHWSLIPLEKPEIPTAQKGWKTVNPIDQFIQEKLAQAGLEPSDETERERLIRRVTIDLTGLPPTVGEIDAFLSDESPDAYEKVVDRLMASDAYAERMTLEWLDVARYADSQGVSFDGARTSWPYRDWVISAFKENLSYDKFITYQLAGDLIENPTRETRIATAFNRMNPLEVSQGSIDEEFRVEYIAERTGMAGTAFLGLTIECARCHDHKFDPISQKEYYQLSAFFNTTEERGLSPTDADRAPTLLLFDEDQKKKFDSLEFVINAEEDALHKSAEQIENIRQYLASFDPDGKIDGQIGHYPFDKIEDYKKEIKKKNKKAKKEYEDIKLLDGNKKAEGTLNVDLAEGKFGNALVLNDEYDYVELNEIGEFNHYDPFSVNVWANTTRSGKGPTQTIIGNSGPYIADYRGWELALDSTAHISVRLIHRLPDDFIHVVSEETVTPDQWHQIGFTYDGKQSADGVSIYLNGKKVAMKLKEDRLKRSMKPVRGYTMKTDTIPVMVGRSKRIWTFDVGLFEGMIDDVRIFNRQLSQLEMASLANNVPVKIPESWEKEYAVLHDPAIQQQAAKLREIRMQRTTIIDSVKQVMVMEEMKNPRKTYILDRGLYNEHLEVVEPGTPEHVLPFTEDYPRNRLGLAQWLTNPQNPLTSRVAINRYWQMIFGRGLVGTPEDFGNQGERPTHPELLDWLAADFIENGWDVGRTIKMMVMSATYRQSSFAPKHIIEQDPGNIYLSHSNSYRWPAEVIRDNALAVSGLLHEHVGGPSVKPYQPDGLWDELSQTSFQLMKYERDSAENLYRRSLYTFVRRFAPHPFMTNFDATAREYCLIRRDITNSPLQALTLLNDPQIVEASRVLSERVQKESPDELPNQISYAFRLSTGMHPSDQQLDVLVEHYQASLKRFETNPAMADSLLSIGDKKWDESLDKNKTAALTLVANTILNYDESYMKR</sequence>
<dbReference type="RefSeq" id="WP_225696861.1">
    <property type="nucleotide sequence ID" value="NZ_JAIXNE010000001.1"/>
</dbReference>
<proteinExistence type="predicted"/>
<evidence type="ECO:0000313" key="6">
    <source>
        <dbReference type="Proteomes" id="UP001139409"/>
    </source>
</evidence>
<dbReference type="Proteomes" id="UP001139409">
    <property type="component" value="Unassembled WGS sequence"/>
</dbReference>
<dbReference type="GO" id="GO:0005975">
    <property type="term" value="P:carbohydrate metabolic process"/>
    <property type="evidence" value="ECO:0007669"/>
    <property type="project" value="UniProtKB-ARBA"/>
</dbReference>
<dbReference type="Gene3D" id="2.60.120.200">
    <property type="match status" value="1"/>
</dbReference>
<dbReference type="InterPro" id="IPR022655">
    <property type="entry name" value="DUF1553"/>
</dbReference>
<gene>
    <name evidence="5" type="ORF">LDX50_02670</name>
</gene>
<evidence type="ECO:0000313" key="5">
    <source>
        <dbReference type="EMBL" id="MCA6073750.1"/>
    </source>
</evidence>
<dbReference type="EMBL" id="JAIXNE010000001">
    <property type="protein sequence ID" value="MCA6073750.1"/>
    <property type="molecule type" value="Genomic_DNA"/>
</dbReference>
<evidence type="ECO:0000259" key="2">
    <source>
        <dbReference type="Pfam" id="PF07583"/>
    </source>
</evidence>
<dbReference type="GO" id="GO:0004553">
    <property type="term" value="F:hydrolase activity, hydrolyzing O-glycosyl compounds"/>
    <property type="evidence" value="ECO:0007669"/>
    <property type="project" value="UniProtKB-ARBA"/>
</dbReference>
<dbReference type="Pfam" id="PF07587">
    <property type="entry name" value="PSD1"/>
    <property type="match status" value="1"/>
</dbReference>
<dbReference type="InterPro" id="IPR013320">
    <property type="entry name" value="ConA-like_dom_sf"/>
</dbReference>
<feature type="domain" description="Cytochrome C Planctomycete-type" evidence="4">
    <location>
        <begin position="59"/>
        <end position="120"/>
    </location>
</feature>
<dbReference type="Pfam" id="PF07583">
    <property type="entry name" value="PSCyt2"/>
    <property type="match status" value="1"/>
</dbReference>
<name>A0A9X1HMJ5_9BACT</name>
<dbReference type="InterPro" id="IPR011444">
    <property type="entry name" value="DUF1549"/>
</dbReference>
<reference evidence="5" key="1">
    <citation type="submission" date="2021-09" db="EMBL/GenBank/DDBJ databases">
        <title>Fulvivirga sp. isolated from coastal sediment.</title>
        <authorList>
            <person name="Yu H."/>
        </authorList>
    </citation>
    <scope>NUCLEOTIDE SEQUENCE</scope>
    <source>
        <strain evidence="5">1062</strain>
    </source>
</reference>
<accession>A0A9X1HMJ5</accession>
<dbReference type="InterPro" id="IPR036909">
    <property type="entry name" value="Cyt_c-like_dom_sf"/>
</dbReference>
<keyword evidence="6" id="KW-1185">Reference proteome</keyword>
<evidence type="ECO:0000259" key="3">
    <source>
        <dbReference type="Pfam" id="PF07587"/>
    </source>
</evidence>
<dbReference type="InterPro" id="IPR011429">
    <property type="entry name" value="Cyt_c_Planctomycete-type"/>
</dbReference>
<feature type="coiled-coil region" evidence="1">
    <location>
        <begin position="447"/>
        <end position="474"/>
    </location>
</feature>